<dbReference type="Proteomes" id="UP000323386">
    <property type="component" value="Unassembled WGS sequence"/>
</dbReference>
<gene>
    <name evidence="2" type="ORF">PSFLO_00712</name>
</gene>
<evidence type="ECO:0000313" key="2">
    <source>
        <dbReference type="EMBL" id="SPO35241.1"/>
    </source>
</evidence>
<keyword evidence="3" id="KW-1185">Reference proteome</keyword>
<feature type="chain" id="PRO_5022896444" evidence="1">
    <location>
        <begin position="33"/>
        <end position="322"/>
    </location>
</feature>
<feature type="signal peptide" evidence="1">
    <location>
        <begin position="1"/>
        <end position="32"/>
    </location>
</feature>
<protein>
    <submittedName>
        <fullName evidence="2">Uncharacterized protein</fullName>
    </submittedName>
</protein>
<evidence type="ECO:0000256" key="1">
    <source>
        <dbReference type="SAM" id="SignalP"/>
    </source>
</evidence>
<sequence length="322" mass="34377">MVVRKRDGARANRDGCVCLCFLCALSCLTCLSDLPDLSCLPAVPCCTTTYGGWQAEQHGAPALGWKRSLVCPPPARPHVDWLVQPLRGSSSFVLLPALDPSPNHLPCNALAPMAIQTALPFDLNLQPSLLEASRNYSTWPPPALAPAFRSSSRRRKDVSASSRVAPLSVPRAALRPTSPWAHHGKGANEERGDGLKVQLTVPSHGFGAGRGGLLLFPLWGRVFDVTISDEIAQHNSLEASLLAPSRWPAVVASSFAVLSVQPAQGSRAGGPGRSARLFRRQACNLILDRYAQPQAQAAPSAQLAPTYVHTSMHASSFLQPPA</sequence>
<accession>A0A5C3EVW9</accession>
<proteinExistence type="predicted"/>
<evidence type="ECO:0000313" key="3">
    <source>
        <dbReference type="Proteomes" id="UP000323386"/>
    </source>
</evidence>
<dbReference type="EMBL" id="OOIP01000001">
    <property type="protein sequence ID" value="SPO35241.1"/>
    <property type="molecule type" value="Genomic_DNA"/>
</dbReference>
<dbReference type="AlphaFoldDB" id="A0A5C3EVW9"/>
<reference evidence="2 3" key="1">
    <citation type="submission" date="2018-03" db="EMBL/GenBank/DDBJ databases">
        <authorList>
            <person name="Guldener U."/>
        </authorList>
    </citation>
    <scope>NUCLEOTIDE SEQUENCE [LARGE SCALE GENOMIC DNA]</scope>
    <source>
        <strain evidence="2 3">DAOM196992</strain>
    </source>
</reference>
<name>A0A5C3EVW9_9BASI</name>
<organism evidence="2 3">
    <name type="scientific">Pseudozyma flocculosa</name>
    <dbReference type="NCBI Taxonomy" id="84751"/>
    <lineage>
        <taxon>Eukaryota</taxon>
        <taxon>Fungi</taxon>
        <taxon>Dikarya</taxon>
        <taxon>Basidiomycota</taxon>
        <taxon>Ustilaginomycotina</taxon>
        <taxon>Ustilaginomycetes</taxon>
        <taxon>Ustilaginales</taxon>
        <taxon>Ustilaginaceae</taxon>
        <taxon>Pseudozyma</taxon>
    </lineage>
</organism>
<keyword evidence="1" id="KW-0732">Signal</keyword>